<gene>
    <name evidence="1" type="ORF">UV73_C0010G0001</name>
</gene>
<sequence>DDRMRIVPPIILDRVSVDLGPWSGYHVLAQYPIALV</sequence>
<reference evidence="1 2" key="1">
    <citation type="journal article" date="2015" name="Nature">
        <title>rRNA introns, odd ribosomes, and small enigmatic genomes across a large radiation of phyla.</title>
        <authorList>
            <person name="Brown C.T."/>
            <person name="Hug L.A."/>
            <person name="Thomas B.C."/>
            <person name="Sharon I."/>
            <person name="Castelle C.J."/>
            <person name="Singh A."/>
            <person name="Wilkins M.J."/>
            <person name="Williams K.H."/>
            <person name="Banfield J.F."/>
        </authorList>
    </citation>
    <scope>NUCLEOTIDE SEQUENCE [LARGE SCALE GENOMIC DNA]</scope>
</reference>
<name>A0A0G1FN34_9BACT</name>
<dbReference type="AlphaFoldDB" id="A0A0G1FN34"/>
<comment type="caution">
    <text evidence="1">The sequence shown here is derived from an EMBL/GenBank/DDBJ whole genome shotgun (WGS) entry which is preliminary data.</text>
</comment>
<dbReference type="EMBL" id="LCFP01000010">
    <property type="protein sequence ID" value="KKS96416.1"/>
    <property type="molecule type" value="Genomic_DNA"/>
</dbReference>
<evidence type="ECO:0000313" key="2">
    <source>
        <dbReference type="Proteomes" id="UP000034894"/>
    </source>
</evidence>
<organism evidence="1 2">
    <name type="scientific">Candidatus Gottesmanbacteria bacterium GW2011_GWA2_43_14</name>
    <dbReference type="NCBI Taxonomy" id="1618443"/>
    <lineage>
        <taxon>Bacteria</taxon>
        <taxon>Candidatus Gottesmaniibacteriota</taxon>
    </lineage>
</organism>
<evidence type="ECO:0000313" key="1">
    <source>
        <dbReference type="EMBL" id="KKS96416.1"/>
    </source>
</evidence>
<feature type="non-terminal residue" evidence="1">
    <location>
        <position position="1"/>
    </location>
</feature>
<accession>A0A0G1FN34</accession>
<proteinExistence type="predicted"/>
<dbReference type="Proteomes" id="UP000034894">
    <property type="component" value="Unassembled WGS sequence"/>
</dbReference>
<protein>
    <submittedName>
        <fullName evidence="1">Uncharacterized protein</fullName>
    </submittedName>
</protein>